<dbReference type="AlphaFoldDB" id="A0A0N0ZQG4"/>
<name>A0A0N0ZQG4_THESC</name>
<feature type="region of interest" description="Disordered" evidence="1">
    <location>
        <begin position="559"/>
        <end position="581"/>
    </location>
</feature>
<dbReference type="EMBL" id="LJJR01000004">
    <property type="protein sequence ID" value="KPD32840.1"/>
    <property type="molecule type" value="Genomic_DNA"/>
</dbReference>
<feature type="compositionally biased region" description="Gly residues" evidence="1">
    <location>
        <begin position="572"/>
        <end position="581"/>
    </location>
</feature>
<protein>
    <submittedName>
        <fullName evidence="2">Uncharacterized protein</fullName>
    </submittedName>
</protein>
<accession>A0A0N0ZQG4</accession>
<reference evidence="2 3" key="1">
    <citation type="submission" date="2015-09" db="EMBL/GenBank/DDBJ databases">
        <title>Draft genome sequence of Thermus scotoductus strain K1 isolated from a geothermal spring in Nagorno-Karabakh, Armenia.</title>
        <authorList>
            <person name="Saghatelyan A."/>
            <person name="Poghosyan L."/>
            <person name="Panosyan H."/>
            <person name="Birkeland N.-K."/>
        </authorList>
    </citation>
    <scope>NUCLEOTIDE SEQUENCE [LARGE SCALE GENOMIC DNA]</scope>
    <source>
        <strain evidence="2 3">K1</strain>
    </source>
</reference>
<evidence type="ECO:0000313" key="2">
    <source>
        <dbReference type="EMBL" id="KPD32840.1"/>
    </source>
</evidence>
<evidence type="ECO:0000313" key="3">
    <source>
        <dbReference type="Proteomes" id="UP000053099"/>
    </source>
</evidence>
<evidence type="ECO:0000256" key="1">
    <source>
        <dbReference type="SAM" id="MobiDB-lite"/>
    </source>
</evidence>
<proteinExistence type="predicted"/>
<organism evidence="2 3">
    <name type="scientific">Thermus scotoductus</name>
    <dbReference type="NCBI Taxonomy" id="37636"/>
    <lineage>
        <taxon>Bacteria</taxon>
        <taxon>Thermotogati</taxon>
        <taxon>Deinococcota</taxon>
        <taxon>Deinococci</taxon>
        <taxon>Thermales</taxon>
        <taxon>Thermaceae</taxon>
        <taxon>Thermus</taxon>
    </lineage>
</organism>
<gene>
    <name evidence="2" type="ORF">AN926_01170</name>
</gene>
<sequence>MEGKEGNALKRALNDPVYALPLCGRARVLYQGKEVRLSRKGLALLYYLALEGPTSRARLADLLYGHGSALQNLRVELHRLGQAFGREVFPKGQDPLSLPSWLKLEASGHGEALEGLEEVGSLWEWVQEVRARHEYAPGLPWRQELLRELAALRPPFLLVLRGRIGAGQRALAQELARILGLAFHQSLRPEGLVYLESPYPQVPVREILRSKAFLVLSLDPGEDPRFFLELRAHYPPERMRVLELAPLSWLEAREGLLAGYTFQQAAGAYFLAGGQPEWIPEWLACATSPQRPLAQLRLKARWLSEPARVALERLSVVSGLIPEQVLDALGALPYLEELERKGWLVYQGGYRFAREAERRLFYSTLSPGRRHELHERAATALALAGRGQVEAWHRKVLGESYESLLDPHLREALLSGGRVWAKRGLGRELALLTQGSEGVFPLGQGFGLALLEPGEKAHLDFSSLEEEAVLELLGEAYAPEDSWGLLLSVRGAWGEGHLRLEESFAHRLLLPPGPLHLRFSGVGVAECTLRAYRPRSDEGTFRSGKAPVDVWVLAAKKAEEVPEQGEKKGKNQGRGEGNVHP</sequence>
<dbReference type="Proteomes" id="UP000053099">
    <property type="component" value="Unassembled WGS sequence"/>
</dbReference>
<comment type="caution">
    <text evidence="2">The sequence shown here is derived from an EMBL/GenBank/DDBJ whole genome shotgun (WGS) entry which is preliminary data.</text>
</comment>
<feature type="compositionally biased region" description="Basic and acidic residues" evidence="1">
    <location>
        <begin position="559"/>
        <end position="569"/>
    </location>
</feature>
<dbReference type="PATRIC" id="fig|37636.3.peg.1396"/>